<feature type="region of interest" description="Disordered" evidence="1">
    <location>
        <begin position="1"/>
        <end position="28"/>
    </location>
</feature>
<proteinExistence type="predicted"/>
<dbReference type="EMBL" id="MLJW01000072">
    <property type="protein sequence ID" value="OIR02783.1"/>
    <property type="molecule type" value="Genomic_DNA"/>
</dbReference>
<reference evidence="2" key="1">
    <citation type="submission" date="2016-10" db="EMBL/GenBank/DDBJ databases">
        <title>Sequence of Gallionella enrichment culture.</title>
        <authorList>
            <person name="Poehlein A."/>
            <person name="Muehling M."/>
            <person name="Daniel R."/>
        </authorList>
    </citation>
    <scope>NUCLEOTIDE SEQUENCE</scope>
</reference>
<organism evidence="2">
    <name type="scientific">mine drainage metagenome</name>
    <dbReference type="NCBI Taxonomy" id="410659"/>
    <lineage>
        <taxon>unclassified sequences</taxon>
        <taxon>metagenomes</taxon>
        <taxon>ecological metagenomes</taxon>
    </lineage>
</organism>
<evidence type="ECO:0000313" key="2">
    <source>
        <dbReference type="EMBL" id="OIR02783.1"/>
    </source>
</evidence>
<dbReference type="AlphaFoldDB" id="A0A1J5S3E9"/>
<gene>
    <name evidence="2" type="ORF">GALL_152370</name>
</gene>
<protein>
    <submittedName>
        <fullName evidence="2">Uncharacterized protein</fullName>
    </submittedName>
</protein>
<evidence type="ECO:0000256" key="1">
    <source>
        <dbReference type="SAM" id="MobiDB-lite"/>
    </source>
</evidence>
<feature type="compositionally biased region" description="Basic and acidic residues" evidence="1">
    <location>
        <begin position="1"/>
        <end position="21"/>
    </location>
</feature>
<accession>A0A1J5S3E9</accession>
<sequence>MKNAEKVELWDAKLTDPDPRPSAKNGEPMIVVEVPPGEEWDGCPEQMRMVKAAADFARQAWASHGPAIKAAHASGQPLQIPPALANVVLVLDGKLVYAPPLAAQYNIRVRVRT</sequence>
<name>A0A1J5S3E9_9ZZZZ</name>
<comment type="caution">
    <text evidence="2">The sequence shown here is derived from an EMBL/GenBank/DDBJ whole genome shotgun (WGS) entry which is preliminary data.</text>
</comment>